<evidence type="ECO:0000313" key="3">
    <source>
        <dbReference type="EMBL" id="MBR9650215.1"/>
    </source>
</evidence>
<feature type="domain" description="Histidine kinase/HSP90-like ATPase" evidence="2">
    <location>
        <begin position="13"/>
        <end position="138"/>
    </location>
</feature>
<keyword evidence="4" id="KW-1185">Reference proteome</keyword>
<evidence type="ECO:0000313" key="4">
    <source>
        <dbReference type="Proteomes" id="UP001195941"/>
    </source>
</evidence>
<dbReference type="PANTHER" id="PTHR35526">
    <property type="entry name" value="ANTI-SIGMA-F FACTOR RSBW-RELATED"/>
    <property type="match status" value="1"/>
</dbReference>
<dbReference type="Gene3D" id="3.30.565.10">
    <property type="entry name" value="Histidine kinase-like ATPase, C-terminal domain"/>
    <property type="match status" value="1"/>
</dbReference>
<evidence type="ECO:0000259" key="2">
    <source>
        <dbReference type="Pfam" id="PF13581"/>
    </source>
</evidence>
<keyword evidence="1" id="KW-0418">Kinase</keyword>
<keyword evidence="3" id="KW-0067">ATP-binding</keyword>
<dbReference type="SUPFAM" id="SSF55874">
    <property type="entry name" value="ATPase domain of HSP90 chaperone/DNA topoisomerase II/histidine kinase"/>
    <property type="match status" value="1"/>
</dbReference>
<organism evidence="3 4">
    <name type="scientific">Thalassovita aquimarina</name>
    <dbReference type="NCBI Taxonomy" id="2785917"/>
    <lineage>
        <taxon>Bacteria</taxon>
        <taxon>Pseudomonadati</taxon>
        <taxon>Pseudomonadota</taxon>
        <taxon>Alphaproteobacteria</taxon>
        <taxon>Rhodobacterales</taxon>
        <taxon>Roseobacteraceae</taxon>
        <taxon>Thalassovita</taxon>
    </lineage>
</organism>
<gene>
    <name evidence="3" type="ORF">IT775_03630</name>
</gene>
<dbReference type="RefSeq" id="WP_212699720.1">
    <property type="nucleotide sequence ID" value="NZ_JADMKU010000002.1"/>
</dbReference>
<dbReference type="EMBL" id="JADMKU010000002">
    <property type="protein sequence ID" value="MBR9650215.1"/>
    <property type="molecule type" value="Genomic_DNA"/>
</dbReference>
<reference evidence="3 4" key="1">
    <citation type="journal article" date="2021" name="Arch. Microbiol.">
        <title>Thalassobius aquimarinus sp. nov., isolated from the Sea of Japan seashore.</title>
        <authorList>
            <person name="Kurilenko V.V."/>
            <person name="Romanenko L.A."/>
            <person name="Chernysheva N.Y."/>
            <person name="Velansky P.V."/>
            <person name="Tekutyeva L.A."/>
            <person name="Isaeva M.P."/>
            <person name="Mikhailov V.V."/>
        </authorList>
    </citation>
    <scope>NUCLEOTIDE SEQUENCE [LARGE SCALE GENOMIC DNA]</scope>
    <source>
        <strain evidence="3 4">KMM 8518</strain>
    </source>
</reference>
<dbReference type="InterPro" id="IPR003594">
    <property type="entry name" value="HATPase_dom"/>
</dbReference>
<comment type="caution">
    <text evidence="3">The sequence shown here is derived from an EMBL/GenBank/DDBJ whole genome shotgun (WGS) entry which is preliminary data.</text>
</comment>
<dbReference type="InterPro" id="IPR050267">
    <property type="entry name" value="Anti-sigma-factor_SerPK"/>
</dbReference>
<evidence type="ECO:0000256" key="1">
    <source>
        <dbReference type="ARBA" id="ARBA00022527"/>
    </source>
</evidence>
<dbReference type="PANTHER" id="PTHR35526:SF3">
    <property type="entry name" value="ANTI-SIGMA-F FACTOR RSBW"/>
    <property type="match status" value="1"/>
</dbReference>
<dbReference type="GO" id="GO:0005524">
    <property type="term" value="F:ATP binding"/>
    <property type="evidence" value="ECO:0007669"/>
    <property type="project" value="UniProtKB-KW"/>
</dbReference>
<accession>A0ABS5HMQ3</accession>
<dbReference type="CDD" id="cd16936">
    <property type="entry name" value="HATPase_RsbW-like"/>
    <property type="match status" value="1"/>
</dbReference>
<keyword evidence="3" id="KW-0547">Nucleotide-binding</keyword>
<name>A0ABS5HMQ3_9RHOB</name>
<dbReference type="Pfam" id="PF13581">
    <property type="entry name" value="HATPase_c_2"/>
    <property type="match status" value="1"/>
</dbReference>
<protein>
    <submittedName>
        <fullName evidence="3">ATP-binding protein</fullName>
    </submittedName>
</protein>
<dbReference type="InterPro" id="IPR036890">
    <property type="entry name" value="HATPase_C_sf"/>
</dbReference>
<dbReference type="Proteomes" id="UP001195941">
    <property type="component" value="Unassembled WGS sequence"/>
</dbReference>
<keyword evidence="1" id="KW-0723">Serine/threonine-protein kinase</keyword>
<proteinExistence type="predicted"/>
<keyword evidence="1" id="KW-0808">Transferase</keyword>
<sequence length="149" mass="16471">MTLPDTIHLSFTSSRSAVRRALEKLMQHLQNHAVGEEERGRIQLVLAEALNNIVEHGYPGAQSGPIELQCTLTEAGLDLVLSDCGARIPRRVLLPNPAPPPSARSDNPPEGGWGWFLIRELSANHAYRRDGDRNELRLHIPYSGGHIES</sequence>